<dbReference type="RefSeq" id="WP_266281454.1">
    <property type="nucleotide sequence ID" value="NZ_JAPKNF010000001.1"/>
</dbReference>
<dbReference type="EMBL" id="JAUSWJ010000001">
    <property type="protein sequence ID" value="MDQ0515071.1"/>
    <property type="molecule type" value="Genomic_DNA"/>
</dbReference>
<dbReference type="InterPro" id="IPR021139">
    <property type="entry name" value="NYN"/>
</dbReference>
<comment type="caution">
    <text evidence="2">The sequence shown here is derived from an EMBL/GenBank/DDBJ whole genome shotgun (WGS) entry which is preliminary data.</text>
</comment>
<reference evidence="2 3" key="1">
    <citation type="submission" date="2023-07" db="EMBL/GenBank/DDBJ databases">
        <title>Genomic Encyclopedia of Type Strains, Phase IV (KMG-IV): sequencing the most valuable type-strain genomes for metagenomic binning, comparative biology and taxonomic classification.</title>
        <authorList>
            <person name="Goeker M."/>
        </authorList>
    </citation>
    <scope>NUCLEOTIDE SEQUENCE [LARGE SCALE GENOMIC DNA]</scope>
    <source>
        <strain evidence="2 3">B1-1</strain>
    </source>
</reference>
<organism evidence="2 3">
    <name type="scientific">Kaistia geumhonensis</name>
    <dbReference type="NCBI Taxonomy" id="410839"/>
    <lineage>
        <taxon>Bacteria</taxon>
        <taxon>Pseudomonadati</taxon>
        <taxon>Pseudomonadota</taxon>
        <taxon>Alphaproteobacteria</taxon>
        <taxon>Hyphomicrobiales</taxon>
        <taxon>Kaistiaceae</taxon>
        <taxon>Kaistia</taxon>
    </lineage>
</organism>
<name>A0ABU0M2A0_9HYPH</name>
<evidence type="ECO:0000259" key="1">
    <source>
        <dbReference type="Pfam" id="PF01936"/>
    </source>
</evidence>
<protein>
    <submittedName>
        <fullName evidence="2">Uncharacterized LabA/DUF88 family protein</fullName>
    </submittedName>
</protein>
<feature type="domain" description="NYN" evidence="1">
    <location>
        <begin position="3"/>
        <end position="164"/>
    </location>
</feature>
<gene>
    <name evidence="2" type="ORF">QO015_000684</name>
</gene>
<evidence type="ECO:0000313" key="3">
    <source>
        <dbReference type="Proteomes" id="UP001223743"/>
    </source>
</evidence>
<dbReference type="Gene3D" id="3.40.50.1010">
    <property type="entry name" value="5'-nuclease"/>
    <property type="match status" value="1"/>
</dbReference>
<keyword evidence="3" id="KW-1185">Reference proteome</keyword>
<dbReference type="Pfam" id="PF01936">
    <property type="entry name" value="NYN"/>
    <property type="match status" value="1"/>
</dbReference>
<proteinExistence type="predicted"/>
<sequence>MDRVAIFVDAGYLFAQGSVALSGSRVRRERLALEPVAAVHALKSIAAEQASDCRILRIYWYDGALGGPRATAEQSHIANLDDVKLRLGMVNGVGEQKGVDSLIVTDLIELARLKSISDAVLLSGDEDVRVGVQIAQNYGVRLHLLGIEPARGSQSANLLQEADTTREWSRDTIASFLSIKPETPIPAAPVFEGNLDPLVGDGAARAEERIAGLVRGFVSALSTSELQGIIVYWETSRGVPMELDRRLLPTCRDGLGRELDREEIRHMRAEFQQAVRAMIAVAGGG</sequence>
<accession>A0ABU0M2A0</accession>
<dbReference type="Proteomes" id="UP001223743">
    <property type="component" value="Unassembled WGS sequence"/>
</dbReference>
<evidence type="ECO:0000313" key="2">
    <source>
        <dbReference type="EMBL" id="MDQ0515071.1"/>
    </source>
</evidence>